<dbReference type="Pfam" id="PF01915">
    <property type="entry name" value="Glyco_hydro_3_C"/>
    <property type="match status" value="1"/>
</dbReference>
<sequence>MVNTVADNSNNTVVIINTIGSRLLDQWIEHDNVTAVLYGSILGQESGNAIVDILYGDVNPSGRLIHTIAKNESDYNVGLCYTAQCNFTEGVYIDYRYFDAKNLTPRYPFGHGLSYTSFKTKAPNGNCTVGGTSGPWDVVGTVSARITNNGTHTGVGGFPAVPWVPQCSGSASCVARDISYWDVTAQEWLVAPGTYQVHVGASSRDLRLDGTFALRVKS</sequence>
<dbReference type="Proteomes" id="UP000248349">
    <property type="component" value="Unassembled WGS sequence"/>
</dbReference>
<evidence type="ECO:0000259" key="8">
    <source>
        <dbReference type="Pfam" id="PF01915"/>
    </source>
</evidence>
<dbReference type="STRING" id="1450539.A0A318Z882"/>
<evidence type="ECO:0000256" key="6">
    <source>
        <dbReference type="ARBA" id="ARBA00023295"/>
    </source>
</evidence>
<evidence type="ECO:0000256" key="5">
    <source>
        <dbReference type="ARBA" id="ARBA00023277"/>
    </source>
</evidence>
<dbReference type="GeneID" id="37078806"/>
<dbReference type="AlphaFoldDB" id="A0A318Z882"/>
<evidence type="ECO:0000256" key="4">
    <source>
        <dbReference type="ARBA" id="ARBA00022801"/>
    </source>
</evidence>
<dbReference type="InterPro" id="IPR026891">
    <property type="entry name" value="Fn3-like"/>
</dbReference>
<feature type="domain" description="Fibronectin type III-like" evidence="9">
    <location>
        <begin position="175"/>
        <end position="203"/>
    </location>
</feature>
<keyword evidence="6" id="KW-0326">Glycosidase</keyword>
<evidence type="ECO:0000313" key="10">
    <source>
        <dbReference type="EMBL" id="PYH42627.1"/>
    </source>
</evidence>
<organism evidence="10 11">
    <name type="scientific">Aspergillus saccharolyticus JOP 1030-1</name>
    <dbReference type="NCBI Taxonomy" id="1450539"/>
    <lineage>
        <taxon>Eukaryota</taxon>
        <taxon>Fungi</taxon>
        <taxon>Dikarya</taxon>
        <taxon>Ascomycota</taxon>
        <taxon>Pezizomycotina</taxon>
        <taxon>Eurotiomycetes</taxon>
        <taxon>Eurotiomycetidae</taxon>
        <taxon>Eurotiales</taxon>
        <taxon>Aspergillaceae</taxon>
        <taxon>Aspergillus</taxon>
        <taxon>Aspergillus subgen. Circumdati</taxon>
    </lineage>
</organism>
<reference evidence="10 11" key="1">
    <citation type="submission" date="2016-12" db="EMBL/GenBank/DDBJ databases">
        <title>The genomes of Aspergillus section Nigri reveals drivers in fungal speciation.</title>
        <authorList>
            <consortium name="DOE Joint Genome Institute"/>
            <person name="Vesth T.C."/>
            <person name="Nybo J."/>
            <person name="Theobald S."/>
            <person name="Brandl J."/>
            <person name="Frisvad J.C."/>
            <person name="Nielsen K.F."/>
            <person name="Lyhne E.K."/>
            <person name="Kogle M.E."/>
            <person name="Kuo A."/>
            <person name="Riley R."/>
            <person name="Clum A."/>
            <person name="Nolan M."/>
            <person name="Lipzen A."/>
            <person name="Salamov A."/>
            <person name="Henrissat B."/>
            <person name="Wiebenga A."/>
            <person name="De Vries R.P."/>
            <person name="Grigoriev I.V."/>
            <person name="Mortensen U.H."/>
            <person name="Andersen M.R."/>
            <person name="Baker S.E."/>
        </authorList>
    </citation>
    <scope>NUCLEOTIDE SEQUENCE [LARGE SCALE GENOMIC DNA]</scope>
    <source>
        <strain evidence="10 11">JOP 1030-1</strain>
    </source>
</reference>
<evidence type="ECO:0000256" key="3">
    <source>
        <dbReference type="ARBA" id="ARBA00012744"/>
    </source>
</evidence>
<comment type="catalytic activity">
    <reaction evidence="1">
        <text>Hydrolysis of terminal, non-reducing beta-D-glucosyl residues with release of beta-D-glucose.</text>
        <dbReference type="EC" id="3.2.1.21"/>
    </reaction>
</comment>
<dbReference type="GO" id="GO:0008422">
    <property type="term" value="F:beta-glucosidase activity"/>
    <property type="evidence" value="ECO:0007669"/>
    <property type="project" value="UniProtKB-EC"/>
</dbReference>
<dbReference type="GO" id="GO:0009251">
    <property type="term" value="P:glucan catabolic process"/>
    <property type="evidence" value="ECO:0007669"/>
    <property type="project" value="TreeGrafter"/>
</dbReference>
<accession>A0A318Z882</accession>
<dbReference type="Pfam" id="PF14310">
    <property type="entry name" value="Fn3-like"/>
    <property type="match status" value="1"/>
</dbReference>
<dbReference type="RefSeq" id="XP_025428609.1">
    <property type="nucleotide sequence ID" value="XM_025577577.1"/>
</dbReference>
<dbReference type="SUPFAM" id="SSF52279">
    <property type="entry name" value="Beta-D-glucan exohydrolase, C-terminal domain"/>
    <property type="match status" value="1"/>
</dbReference>
<evidence type="ECO:0000256" key="7">
    <source>
        <dbReference type="ARBA" id="ARBA00023326"/>
    </source>
</evidence>
<comment type="similarity">
    <text evidence="2">Belongs to the glycosyl hydrolase 3 family.</text>
</comment>
<proteinExistence type="inferred from homology"/>
<dbReference type="InterPro" id="IPR013783">
    <property type="entry name" value="Ig-like_fold"/>
</dbReference>
<evidence type="ECO:0000256" key="2">
    <source>
        <dbReference type="ARBA" id="ARBA00005336"/>
    </source>
</evidence>
<keyword evidence="4" id="KW-0378">Hydrolase</keyword>
<dbReference type="InterPro" id="IPR002772">
    <property type="entry name" value="Glyco_hydro_3_C"/>
</dbReference>
<dbReference type="Gene3D" id="2.60.40.10">
    <property type="entry name" value="Immunoglobulins"/>
    <property type="match status" value="1"/>
</dbReference>
<gene>
    <name evidence="10" type="ORF">BP01DRAFT_385286</name>
</gene>
<name>A0A318Z882_9EURO</name>
<dbReference type="OrthoDB" id="4501617at2759"/>
<feature type="domain" description="Glycoside hydrolase family 3 C-terminal" evidence="8">
    <location>
        <begin position="1"/>
        <end position="115"/>
    </location>
</feature>
<evidence type="ECO:0000256" key="1">
    <source>
        <dbReference type="ARBA" id="ARBA00000448"/>
    </source>
</evidence>
<dbReference type="EMBL" id="KZ821250">
    <property type="protein sequence ID" value="PYH42627.1"/>
    <property type="molecule type" value="Genomic_DNA"/>
</dbReference>
<keyword evidence="5" id="KW-0119">Carbohydrate metabolism</keyword>
<dbReference type="InterPro" id="IPR050288">
    <property type="entry name" value="Cellulose_deg_GH3"/>
</dbReference>
<protein>
    <recommendedName>
        <fullName evidence="3">beta-glucosidase</fullName>
        <ecNumber evidence="3">3.2.1.21</ecNumber>
    </recommendedName>
</protein>
<dbReference type="Gene3D" id="3.40.50.1700">
    <property type="entry name" value="Glycoside hydrolase family 3 C-terminal domain"/>
    <property type="match status" value="1"/>
</dbReference>
<dbReference type="PANTHER" id="PTHR42715:SF14">
    <property type="entry name" value="BETA-GLUCOSIDASE D-RELATED"/>
    <property type="match status" value="1"/>
</dbReference>
<dbReference type="EC" id="3.2.1.21" evidence="3"/>
<evidence type="ECO:0000313" key="11">
    <source>
        <dbReference type="Proteomes" id="UP000248349"/>
    </source>
</evidence>
<dbReference type="PANTHER" id="PTHR42715">
    <property type="entry name" value="BETA-GLUCOSIDASE"/>
    <property type="match status" value="1"/>
</dbReference>
<keyword evidence="7" id="KW-0624">Polysaccharide degradation</keyword>
<evidence type="ECO:0000259" key="9">
    <source>
        <dbReference type="Pfam" id="PF14310"/>
    </source>
</evidence>
<dbReference type="InterPro" id="IPR036881">
    <property type="entry name" value="Glyco_hydro_3_C_sf"/>
</dbReference>
<keyword evidence="11" id="KW-1185">Reference proteome</keyword>